<evidence type="ECO:0000256" key="1">
    <source>
        <dbReference type="ARBA" id="ARBA00022737"/>
    </source>
</evidence>
<dbReference type="Gene3D" id="1.25.40.10">
    <property type="entry name" value="Tetratricopeptide repeat domain"/>
    <property type="match status" value="2"/>
</dbReference>
<dbReference type="InterPro" id="IPR002885">
    <property type="entry name" value="PPR_rpt"/>
</dbReference>
<evidence type="ECO:0000256" key="3">
    <source>
        <dbReference type="SAM" id="MobiDB-lite"/>
    </source>
</evidence>
<dbReference type="GO" id="GO:0005739">
    <property type="term" value="C:mitochondrion"/>
    <property type="evidence" value="ECO:0007669"/>
    <property type="project" value="TreeGrafter"/>
</dbReference>
<feature type="repeat" description="PPR" evidence="2">
    <location>
        <begin position="206"/>
        <end position="240"/>
    </location>
</feature>
<dbReference type="Proteomes" id="UP000838756">
    <property type="component" value="Unassembled WGS sequence"/>
</dbReference>
<sequence length="1100" mass="124236">MLPRQCIKLSCYARAIFNKNIRLNRNAEPLICHNRELHLSCRVLAANKSSKGPEKVQSPNDLRFSGGPMQESTKTSIDLRTLRTAQRRDLSSDELLEKLMSNLSSDIHQKNRVYKNDFVRVINKVKELNLSSKKQGLLLIKCCTELLPDETPSSRVALVEQLWNILGTHTKFDVDHYNELLRVYIANGRTLKANVFLTQMGAVKPNLTTYELILRVLGEAGDINQCTEVISNMKAQGLPATESVFVSLIICQGKAGNLDNIQEILTMMKSLQVNLTVKTYTATARAFAWNKKNNLLLEELAKAQKNGIIFGEVHIMEIVKTLAAVEEYGSVQKVLKYLPEEILTKPSITPYMQSVSTQLVFQNHAMVALEIYKCLPLPSFGPKDDTGLHGRSLVRDCVKASMPSSVIGLITQELMASGRNPIALHNAAEAALQLGKVPLALDLFTRMKQLGMPVRPHYFWPILLHTSKSYGEKGIMNTLSTMVTMEIKPDFETIMEYTLPYVSFTSPQNLMKKFLETGLTVSNVLTPMIVTLLNTGQVRAASEICELFQGKVDTEVVLQPLIKGYLMSNDVKSTVHLLEDMSAKAADKSKDWVGRFLCGFMRHRRVKEDLSDVLNIAKALQPTSLKISTAAVDYCIPRIPKHHSEKLIESFKEALVNITDERLVDDGEMFAQQMPHPKQMNEASLKAHLVELEAKSMNTRGVLRKLLQEYCKDGNLAAARAIVEKCEKEGVHLSAGMKASIFDLHVKMGEIDSAELVLADLNKTAPNFTIDEFKVIDFATLMVYRKQIKKAFDLINEQSMKRRVIGGRAISMNCWRLLDVLAAHGTHEDTKRMFELLTSLRYCKPSNSILGPLVRVHLKTGNYENAVQEFVRISEKYNKTPLKHELLCKLLKAMSDGKDEDTFIVNEKTNGRLNKLVHTILNVDKRVHGASDVHLTLIAALADVGYKKSLRKLLLDPTVKFHPDALIRHCERFADEKKVNALEAIAECANNLRHFDVEEIYNMMLGVYQRDDNCQEALSLWRTISKYPPISPYSSTNKPKSWLIKQYKREKILATHALQPFSKNCRGVHKHVLSTFPDASLACYEYEINNYMIVMHVYFK</sequence>
<dbReference type="GO" id="GO:0003730">
    <property type="term" value="F:mRNA 3'-UTR binding"/>
    <property type="evidence" value="ECO:0007669"/>
    <property type="project" value="TreeGrafter"/>
</dbReference>
<dbReference type="Pfam" id="PF01535">
    <property type="entry name" value="PPR"/>
    <property type="match status" value="1"/>
</dbReference>
<dbReference type="InterPro" id="IPR033443">
    <property type="entry name" value="PROP1-like_PPR_dom"/>
</dbReference>
<dbReference type="EMBL" id="CAKXAJ010025571">
    <property type="protein sequence ID" value="CAH2241112.1"/>
    <property type="molecule type" value="Genomic_DNA"/>
</dbReference>
<dbReference type="Pfam" id="PF17177">
    <property type="entry name" value="PPR_long"/>
    <property type="match status" value="1"/>
</dbReference>
<dbReference type="InterPro" id="IPR011990">
    <property type="entry name" value="TPR-like_helical_dom_sf"/>
</dbReference>
<dbReference type="GO" id="GO:0070129">
    <property type="term" value="P:regulation of mitochondrial translation"/>
    <property type="evidence" value="ECO:0007669"/>
    <property type="project" value="TreeGrafter"/>
</dbReference>
<dbReference type="PANTHER" id="PTHR46669">
    <property type="entry name" value="LEUCINE-RICH PPR MOTIF-CONTAINING PROTEIN, MITOCHONDRIAL"/>
    <property type="match status" value="1"/>
</dbReference>
<organism evidence="5 6">
    <name type="scientific">Pararge aegeria aegeria</name>
    <dbReference type="NCBI Taxonomy" id="348720"/>
    <lineage>
        <taxon>Eukaryota</taxon>
        <taxon>Metazoa</taxon>
        <taxon>Ecdysozoa</taxon>
        <taxon>Arthropoda</taxon>
        <taxon>Hexapoda</taxon>
        <taxon>Insecta</taxon>
        <taxon>Pterygota</taxon>
        <taxon>Neoptera</taxon>
        <taxon>Endopterygota</taxon>
        <taxon>Lepidoptera</taxon>
        <taxon>Glossata</taxon>
        <taxon>Ditrysia</taxon>
        <taxon>Papilionoidea</taxon>
        <taxon>Nymphalidae</taxon>
        <taxon>Satyrinae</taxon>
        <taxon>Satyrini</taxon>
        <taxon>Parargina</taxon>
        <taxon>Pararge</taxon>
    </lineage>
</organism>
<keyword evidence="1" id="KW-0677">Repeat</keyword>
<protein>
    <submittedName>
        <fullName evidence="5">Jg13167 protein</fullName>
    </submittedName>
</protein>
<accession>A0A8S4RTN2</accession>
<evidence type="ECO:0000313" key="6">
    <source>
        <dbReference type="Proteomes" id="UP000838756"/>
    </source>
</evidence>
<evidence type="ECO:0000313" key="5">
    <source>
        <dbReference type="EMBL" id="CAH2241112.1"/>
    </source>
</evidence>
<keyword evidence="6" id="KW-1185">Reference proteome</keyword>
<dbReference type="OrthoDB" id="767661at2759"/>
<dbReference type="GO" id="GO:0005634">
    <property type="term" value="C:nucleus"/>
    <property type="evidence" value="ECO:0007669"/>
    <property type="project" value="TreeGrafter"/>
</dbReference>
<proteinExistence type="predicted"/>
<gene>
    <name evidence="5" type="primary">jg13167</name>
    <name evidence="5" type="ORF">PAEG_LOCUS17575</name>
</gene>
<dbReference type="PROSITE" id="PS51375">
    <property type="entry name" value="PPR"/>
    <property type="match status" value="1"/>
</dbReference>
<name>A0A8S4RTN2_9NEOP</name>
<feature type="region of interest" description="Disordered" evidence="3">
    <location>
        <begin position="50"/>
        <end position="75"/>
    </location>
</feature>
<dbReference type="AlphaFoldDB" id="A0A8S4RTN2"/>
<reference evidence="5" key="1">
    <citation type="submission" date="2022-03" db="EMBL/GenBank/DDBJ databases">
        <authorList>
            <person name="Lindestad O."/>
        </authorList>
    </citation>
    <scope>NUCLEOTIDE SEQUENCE</scope>
</reference>
<feature type="domain" description="PROP1-like PPR" evidence="4">
    <location>
        <begin position="186"/>
        <end position="274"/>
    </location>
</feature>
<dbReference type="InterPro" id="IPR033490">
    <property type="entry name" value="LRP130"/>
</dbReference>
<dbReference type="PANTHER" id="PTHR46669:SF2">
    <property type="entry name" value="EG:BACN32G11.3 PROTEIN"/>
    <property type="match status" value="1"/>
</dbReference>
<evidence type="ECO:0000259" key="4">
    <source>
        <dbReference type="Pfam" id="PF17177"/>
    </source>
</evidence>
<evidence type="ECO:0000256" key="2">
    <source>
        <dbReference type="PROSITE-ProRule" id="PRU00708"/>
    </source>
</evidence>
<comment type="caution">
    <text evidence="5">The sequence shown here is derived from an EMBL/GenBank/DDBJ whole genome shotgun (WGS) entry which is preliminary data.</text>
</comment>